<dbReference type="GO" id="GO:0008270">
    <property type="term" value="F:zinc ion binding"/>
    <property type="evidence" value="ECO:0007669"/>
    <property type="project" value="UniProtKB-KW"/>
</dbReference>
<organism evidence="6 7">
    <name type="scientific">Parnassius mnemosyne</name>
    <name type="common">clouded apollo</name>
    <dbReference type="NCBI Taxonomy" id="213953"/>
    <lineage>
        <taxon>Eukaryota</taxon>
        <taxon>Metazoa</taxon>
        <taxon>Ecdysozoa</taxon>
        <taxon>Arthropoda</taxon>
        <taxon>Hexapoda</taxon>
        <taxon>Insecta</taxon>
        <taxon>Pterygota</taxon>
        <taxon>Neoptera</taxon>
        <taxon>Endopterygota</taxon>
        <taxon>Lepidoptera</taxon>
        <taxon>Glossata</taxon>
        <taxon>Ditrysia</taxon>
        <taxon>Papilionoidea</taxon>
        <taxon>Papilionidae</taxon>
        <taxon>Parnassiinae</taxon>
        <taxon>Parnassini</taxon>
        <taxon>Parnassius</taxon>
        <taxon>Driopa</taxon>
    </lineage>
</organism>
<dbReference type="Pfam" id="PF05253">
    <property type="entry name" value="zf-U11-48K"/>
    <property type="match status" value="2"/>
</dbReference>
<evidence type="ECO:0000256" key="3">
    <source>
        <dbReference type="ARBA" id="ARBA00022833"/>
    </source>
</evidence>
<dbReference type="PANTHER" id="PTHR21402:SF5">
    <property type="entry name" value="GAMETOCYTE SPECIFIC FACTOR 1"/>
    <property type="match status" value="1"/>
</dbReference>
<sequence length="143" mass="16424">MACRSKKILSLIPLSDSEGSDIESDGDLEVINLEQHLFRYFTMDDPFVACPYNFAHRVPRSRIQAHIVKCQPNYPELDICPYNATHRVPKLEIRSHVLNCPSKNAIFPQDKPPKLKGSLTTPKPILQKDYLPETDPNHEIWDD</sequence>
<dbReference type="SUPFAM" id="SSF57667">
    <property type="entry name" value="beta-beta-alpha zinc fingers"/>
    <property type="match status" value="1"/>
</dbReference>
<evidence type="ECO:0000256" key="2">
    <source>
        <dbReference type="ARBA" id="ARBA00022771"/>
    </source>
</evidence>
<dbReference type="EMBL" id="CAVLGL010000082">
    <property type="protein sequence ID" value="CAK1587886.1"/>
    <property type="molecule type" value="Genomic_DNA"/>
</dbReference>
<name>A0AAV1KXY8_9NEOP</name>
<evidence type="ECO:0000259" key="5">
    <source>
        <dbReference type="PROSITE" id="PS51800"/>
    </source>
</evidence>
<evidence type="ECO:0000256" key="1">
    <source>
        <dbReference type="ARBA" id="ARBA00022723"/>
    </source>
</evidence>
<comment type="caution">
    <text evidence="6">The sequence shown here is derived from an EMBL/GenBank/DDBJ whole genome shotgun (WGS) entry which is preliminary data.</text>
</comment>
<feature type="domain" description="CHHC U11-48K-type" evidence="5">
    <location>
        <begin position="77"/>
        <end position="104"/>
    </location>
</feature>
<gene>
    <name evidence="6" type="ORF">PARMNEM_LOCUS8595</name>
</gene>
<dbReference type="Proteomes" id="UP001314205">
    <property type="component" value="Unassembled WGS sequence"/>
</dbReference>
<feature type="domain" description="CHHC U11-48K-type" evidence="5">
    <location>
        <begin position="47"/>
        <end position="74"/>
    </location>
</feature>
<evidence type="ECO:0000313" key="7">
    <source>
        <dbReference type="Proteomes" id="UP001314205"/>
    </source>
</evidence>
<dbReference type="PROSITE" id="PS51800">
    <property type="entry name" value="ZF_CHHC_U11_48K"/>
    <property type="match status" value="2"/>
</dbReference>
<dbReference type="InterPro" id="IPR051591">
    <property type="entry name" value="UPF0224_FAM112_RNA_Proc"/>
</dbReference>
<reference evidence="6 7" key="1">
    <citation type="submission" date="2023-11" db="EMBL/GenBank/DDBJ databases">
        <authorList>
            <person name="Hedman E."/>
            <person name="Englund M."/>
            <person name="Stromberg M."/>
            <person name="Nyberg Akerstrom W."/>
            <person name="Nylinder S."/>
            <person name="Jareborg N."/>
            <person name="Kallberg Y."/>
            <person name="Kronander E."/>
        </authorList>
    </citation>
    <scope>NUCLEOTIDE SEQUENCE [LARGE SCALE GENOMIC DNA]</scope>
</reference>
<dbReference type="InterPro" id="IPR022776">
    <property type="entry name" value="TRM13/UPF0224_CHHC_Znf_dom"/>
</dbReference>
<proteinExistence type="predicted"/>
<keyword evidence="2" id="KW-0863">Zinc-finger</keyword>
<keyword evidence="1" id="KW-0479">Metal-binding</keyword>
<keyword evidence="3" id="KW-0862">Zinc</keyword>
<evidence type="ECO:0000256" key="4">
    <source>
        <dbReference type="SAM" id="MobiDB-lite"/>
    </source>
</evidence>
<dbReference type="PANTHER" id="PTHR21402">
    <property type="entry name" value="GAMETOCYTE SPECIFIC FACTOR 1-RELATED"/>
    <property type="match status" value="1"/>
</dbReference>
<feature type="region of interest" description="Disordered" evidence="4">
    <location>
        <begin position="108"/>
        <end position="143"/>
    </location>
</feature>
<keyword evidence="7" id="KW-1185">Reference proteome</keyword>
<dbReference type="InterPro" id="IPR036236">
    <property type="entry name" value="Znf_C2H2_sf"/>
</dbReference>
<evidence type="ECO:0000313" key="6">
    <source>
        <dbReference type="EMBL" id="CAK1587886.1"/>
    </source>
</evidence>
<dbReference type="AlphaFoldDB" id="A0AAV1KXY8"/>
<accession>A0AAV1KXY8</accession>
<protein>
    <recommendedName>
        <fullName evidence="5">CHHC U11-48K-type domain-containing protein</fullName>
    </recommendedName>
</protein>